<sequence>MVIKPATLSDLVFEPKDIEIFKIPDIKTRIATTQNYFFPRLEILLRHTLDLIQDIYKVNPYERMTFVYRPSNRTTARQNCNFDEVYIGLSGKRRTNRPLTIKKVDGKPFFFHPTYLTYNIASNGSLCVELVPFRQNVDSEYIAAVVSLVRQHFKVLAPILQMNHISHSSATQFLDIEEAFTLEKIQKNGIVFFSPTQYFPVSTGRGLNEAIMAFIGLYPLLDSFISIGEGEPPKLGELLHNFKEWFLATESDEKSYELDPELIEFNRIPELDSYSFVRAGLWWSVLARDNWTCCSCSRSSKEHGIVLEVDHIKPRSKGGTNDLSNLQTLCKKCNVGKSNRDDTDLRRNVDNE</sequence>
<evidence type="ECO:0000313" key="2">
    <source>
        <dbReference type="EMBL" id="WGZ91926.1"/>
    </source>
</evidence>
<keyword evidence="2" id="KW-0540">Nuclease</keyword>
<dbReference type="EMBL" id="CP124755">
    <property type="protein sequence ID" value="WGZ91926.1"/>
    <property type="molecule type" value="Genomic_DNA"/>
</dbReference>
<reference evidence="2" key="1">
    <citation type="journal article" date="2023" name="Int. J. Mol. Sci.">
        <title>Metagenomics Revealed a New Genus 'Candidatus Thiocaldithrix dubininis' gen. nov., sp. nov. and a New Species 'Candidatus Thiothrix putei' sp. nov. in the Family Thiotrichaceae, Some Members of Which Have Traits of Both Na+- and H+-Motive Energetics.</title>
        <authorList>
            <person name="Ravin N.V."/>
            <person name="Muntyan M.S."/>
            <person name="Smolyakov D.D."/>
            <person name="Rudenko T.S."/>
            <person name="Beletsky A.V."/>
            <person name="Mardanov A.V."/>
            <person name="Grabovich M.Y."/>
        </authorList>
    </citation>
    <scope>NUCLEOTIDE SEQUENCE</scope>
    <source>
        <strain evidence="2">GKL-01</strain>
    </source>
</reference>
<dbReference type="SMART" id="SM00507">
    <property type="entry name" value="HNHc"/>
    <property type="match status" value="1"/>
</dbReference>
<dbReference type="KEGG" id="tdu:QJT80_05450"/>
<reference evidence="2" key="2">
    <citation type="submission" date="2023-04" db="EMBL/GenBank/DDBJ databases">
        <authorList>
            <person name="Beletskiy A.V."/>
            <person name="Mardanov A.V."/>
            <person name="Ravin N.V."/>
        </authorList>
    </citation>
    <scope>NUCLEOTIDE SEQUENCE</scope>
    <source>
        <strain evidence="2">GKL-01</strain>
    </source>
</reference>
<feature type="domain" description="HNH nuclease" evidence="1">
    <location>
        <begin position="280"/>
        <end position="335"/>
    </location>
</feature>
<keyword evidence="2" id="KW-0378">Hydrolase</keyword>
<gene>
    <name evidence="2" type="ORF">QJT80_05450</name>
</gene>
<dbReference type="CDD" id="cd00085">
    <property type="entry name" value="HNHc"/>
    <property type="match status" value="1"/>
</dbReference>
<accession>A0AA95H7A7</accession>
<dbReference type="InterPro" id="IPR029471">
    <property type="entry name" value="HNH_5"/>
</dbReference>
<proteinExistence type="predicted"/>
<dbReference type="Proteomes" id="UP001300672">
    <property type="component" value="Chromosome"/>
</dbReference>
<dbReference type="GO" id="GO:0004519">
    <property type="term" value="F:endonuclease activity"/>
    <property type="evidence" value="ECO:0007669"/>
    <property type="project" value="UniProtKB-KW"/>
</dbReference>
<organism evidence="2">
    <name type="scientific">Candidatus Thiocaldithrix dubininis</name>
    <dbReference type="NCBI Taxonomy" id="3080823"/>
    <lineage>
        <taxon>Bacteria</taxon>
        <taxon>Pseudomonadati</taxon>
        <taxon>Pseudomonadota</taxon>
        <taxon>Gammaproteobacteria</taxon>
        <taxon>Thiotrichales</taxon>
        <taxon>Thiotrichaceae</taxon>
        <taxon>Candidatus Thiocaldithrix</taxon>
    </lineage>
</organism>
<name>A0AA95H7A7_9GAMM</name>
<dbReference type="Gene3D" id="1.10.30.50">
    <property type="match status" value="1"/>
</dbReference>
<evidence type="ECO:0000259" key="1">
    <source>
        <dbReference type="SMART" id="SM00507"/>
    </source>
</evidence>
<dbReference type="InterPro" id="IPR003615">
    <property type="entry name" value="HNH_nuc"/>
</dbReference>
<keyword evidence="2" id="KW-0255">Endonuclease</keyword>
<protein>
    <submittedName>
        <fullName evidence="2">HNH endonuclease</fullName>
    </submittedName>
</protein>
<dbReference type="AlphaFoldDB" id="A0AA95H7A7"/>
<dbReference type="Pfam" id="PF14279">
    <property type="entry name" value="HNH_5"/>
    <property type="match status" value="1"/>
</dbReference>